<feature type="domain" description="DUF2062" evidence="2">
    <location>
        <begin position="27"/>
        <end position="182"/>
    </location>
</feature>
<sequence>MLFRHQKPINLRERIRLLVWPRRSFARSFHYICKRILRISATPHKVALGFAIGIFSACSPFFGLHIILAVFFSWILRGNFTAAIIGTIFSNPVTFFPIIVVDYKVGYLFLSFFEHVDKISLVQIRTMFDGLTFSQIWLVFWETWDLVMIPMILGGVFLGSILGGLFYIGVYSGTVRFQKKRYRKIMEKVNLHQENQKSVS</sequence>
<accession>A0ABN0IGV3</accession>
<reference evidence="3 4" key="1">
    <citation type="journal article" date="2013" name="Genome Announc.">
        <title>Whole Genome Sequencing and Comparative Analysis of Bartonella bacilliformis Strain INS, the Causative Agent of Carrion's Disease.</title>
        <authorList>
            <person name="Tarazona D."/>
            <person name="Padilla C."/>
            <person name="Caceres O."/>
            <person name="Montenegro J.D."/>
            <person name="Bailon H."/>
            <person name="Ventura G."/>
            <person name="Mendoza G."/>
            <person name="Anaya E."/>
            <person name="Guio H."/>
        </authorList>
    </citation>
    <scope>NUCLEOTIDE SEQUENCE [LARGE SCALE GENOMIC DNA]</scope>
    <source>
        <strain evidence="3 4">INS</strain>
    </source>
</reference>
<feature type="transmembrane region" description="Helical" evidence="1">
    <location>
        <begin position="80"/>
        <end position="101"/>
    </location>
</feature>
<keyword evidence="4" id="KW-1185">Reference proteome</keyword>
<proteinExistence type="predicted"/>
<evidence type="ECO:0000259" key="2">
    <source>
        <dbReference type="Pfam" id="PF09835"/>
    </source>
</evidence>
<dbReference type="GeneID" id="4683922"/>
<comment type="caution">
    <text evidence="3">The sequence shown here is derived from an EMBL/GenBank/DDBJ whole genome shotgun (WGS) entry which is preliminary data.</text>
</comment>
<name>A0ABN0IGV3_BARBA</name>
<keyword evidence="1" id="KW-1133">Transmembrane helix</keyword>
<feature type="transmembrane region" description="Helical" evidence="1">
    <location>
        <begin position="147"/>
        <end position="171"/>
    </location>
</feature>
<dbReference type="PANTHER" id="PTHR40547">
    <property type="entry name" value="SLL0298 PROTEIN"/>
    <property type="match status" value="1"/>
</dbReference>
<dbReference type="Pfam" id="PF09835">
    <property type="entry name" value="DUF2062"/>
    <property type="match status" value="1"/>
</dbReference>
<organism evidence="3 4">
    <name type="scientific">Bartonella bacilliformis INS</name>
    <dbReference type="NCBI Taxonomy" id="1206782"/>
    <lineage>
        <taxon>Bacteria</taxon>
        <taxon>Pseudomonadati</taxon>
        <taxon>Pseudomonadota</taxon>
        <taxon>Alphaproteobacteria</taxon>
        <taxon>Hyphomicrobiales</taxon>
        <taxon>Bartonellaceae</taxon>
        <taxon>Bartonella</taxon>
    </lineage>
</organism>
<evidence type="ECO:0000313" key="4">
    <source>
        <dbReference type="Proteomes" id="UP000009359"/>
    </source>
</evidence>
<dbReference type="Proteomes" id="UP000009359">
    <property type="component" value="Unassembled WGS sequence"/>
</dbReference>
<protein>
    <recommendedName>
        <fullName evidence="2">DUF2062 domain-containing protein</fullName>
    </recommendedName>
</protein>
<dbReference type="RefSeq" id="WP_005766540.1">
    <property type="nucleotide sequence ID" value="NZ_AMQK01000006.1"/>
</dbReference>
<feature type="transmembrane region" description="Helical" evidence="1">
    <location>
        <begin position="46"/>
        <end position="74"/>
    </location>
</feature>
<dbReference type="EMBL" id="AMQK01000006">
    <property type="protein sequence ID" value="EKS45035.1"/>
    <property type="molecule type" value="Genomic_DNA"/>
</dbReference>
<dbReference type="InterPro" id="IPR018639">
    <property type="entry name" value="DUF2062"/>
</dbReference>
<gene>
    <name evidence="3" type="ORF">BbINS_02184</name>
</gene>
<evidence type="ECO:0000256" key="1">
    <source>
        <dbReference type="SAM" id="Phobius"/>
    </source>
</evidence>
<dbReference type="PANTHER" id="PTHR40547:SF1">
    <property type="entry name" value="SLL0298 PROTEIN"/>
    <property type="match status" value="1"/>
</dbReference>
<keyword evidence="1" id="KW-0472">Membrane</keyword>
<evidence type="ECO:0000313" key="3">
    <source>
        <dbReference type="EMBL" id="EKS45035.1"/>
    </source>
</evidence>
<keyword evidence="1" id="KW-0812">Transmembrane</keyword>